<dbReference type="Gene3D" id="1.10.3720.10">
    <property type="entry name" value="MetI-like"/>
    <property type="match status" value="1"/>
</dbReference>
<proteinExistence type="inferred from homology"/>
<protein>
    <submittedName>
        <fullName evidence="10">ABC transporter, membrane protein</fullName>
    </submittedName>
</protein>
<keyword evidence="6 7" id="KW-0472">Membrane</keyword>
<feature type="transmembrane region" description="Helical" evidence="7">
    <location>
        <begin position="188"/>
        <end position="207"/>
    </location>
</feature>
<evidence type="ECO:0000259" key="9">
    <source>
        <dbReference type="PROSITE" id="PS50928"/>
    </source>
</evidence>
<evidence type="ECO:0000256" key="4">
    <source>
        <dbReference type="ARBA" id="ARBA00022692"/>
    </source>
</evidence>
<organism evidence="10 11">
    <name type="scientific">Geotalea daltonii (strain DSM 22248 / JCM 15807 / FRC-32)</name>
    <name type="common">Geobacter daltonii</name>
    <dbReference type="NCBI Taxonomy" id="316067"/>
    <lineage>
        <taxon>Bacteria</taxon>
        <taxon>Pseudomonadati</taxon>
        <taxon>Thermodesulfobacteriota</taxon>
        <taxon>Desulfuromonadia</taxon>
        <taxon>Geobacterales</taxon>
        <taxon>Geobacteraceae</taxon>
        <taxon>Geotalea</taxon>
    </lineage>
</organism>
<evidence type="ECO:0000256" key="1">
    <source>
        <dbReference type="ARBA" id="ARBA00004651"/>
    </source>
</evidence>
<feature type="domain" description="ABC transmembrane type-1" evidence="9">
    <location>
        <begin position="56"/>
        <end position="237"/>
    </location>
</feature>
<dbReference type="STRING" id="316067.Geob_2493"/>
<feature type="transmembrane region" description="Helical" evidence="7">
    <location>
        <begin position="94"/>
        <end position="117"/>
    </location>
</feature>
<keyword evidence="2 7" id="KW-0813">Transport</keyword>
<dbReference type="PANTHER" id="PTHR30151">
    <property type="entry name" value="ALKANE SULFONATE ABC TRANSPORTER-RELATED, MEMBRANE SUBUNIT"/>
    <property type="match status" value="1"/>
</dbReference>
<dbReference type="InterPro" id="IPR035906">
    <property type="entry name" value="MetI-like_sf"/>
</dbReference>
<dbReference type="HOGENOM" id="CLU_046113_1_3_7"/>
<dbReference type="PANTHER" id="PTHR30151:SF0">
    <property type="entry name" value="ABC TRANSPORTER PERMEASE PROTEIN MJ0413-RELATED"/>
    <property type="match status" value="1"/>
</dbReference>
<dbReference type="GO" id="GO:0005886">
    <property type="term" value="C:plasma membrane"/>
    <property type="evidence" value="ECO:0007669"/>
    <property type="project" value="UniProtKB-SubCell"/>
</dbReference>
<evidence type="ECO:0000256" key="6">
    <source>
        <dbReference type="ARBA" id="ARBA00023136"/>
    </source>
</evidence>
<dbReference type="eggNOG" id="COG0600">
    <property type="taxonomic scope" value="Bacteria"/>
</dbReference>
<gene>
    <name evidence="10" type="ordered locus">Geob_2493</name>
</gene>
<feature type="region of interest" description="Disordered" evidence="8">
    <location>
        <begin position="298"/>
        <end position="319"/>
    </location>
</feature>
<dbReference type="GO" id="GO:0055085">
    <property type="term" value="P:transmembrane transport"/>
    <property type="evidence" value="ECO:0007669"/>
    <property type="project" value="InterPro"/>
</dbReference>
<evidence type="ECO:0000256" key="7">
    <source>
        <dbReference type="RuleBase" id="RU363032"/>
    </source>
</evidence>
<feature type="transmembrane region" description="Helical" evidence="7">
    <location>
        <begin position="219"/>
        <end position="240"/>
    </location>
</feature>
<feature type="transmembrane region" description="Helical" evidence="7">
    <location>
        <begin position="269"/>
        <end position="287"/>
    </location>
</feature>
<feature type="transmembrane region" description="Helical" evidence="7">
    <location>
        <begin position="123"/>
        <end position="142"/>
    </location>
</feature>
<evidence type="ECO:0000313" key="10">
    <source>
        <dbReference type="EMBL" id="ACM20846.1"/>
    </source>
</evidence>
<dbReference type="EMBL" id="CP001390">
    <property type="protein sequence ID" value="ACM20846.1"/>
    <property type="molecule type" value="Genomic_DNA"/>
</dbReference>
<dbReference type="CDD" id="cd06261">
    <property type="entry name" value="TM_PBP2"/>
    <property type="match status" value="1"/>
</dbReference>
<reference evidence="10 11" key="1">
    <citation type="submission" date="2009-01" db="EMBL/GenBank/DDBJ databases">
        <title>Complete sequence of Geobacter sp. FRC-32.</title>
        <authorList>
            <consortium name="US DOE Joint Genome Institute"/>
            <person name="Lucas S."/>
            <person name="Copeland A."/>
            <person name="Lapidus A."/>
            <person name="Glavina del Rio T."/>
            <person name="Dalin E."/>
            <person name="Tice H."/>
            <person name="Bruce D."/>
            <person name="Goodwin L."/>
            <person name="Pitluck S."/>
            <person name="Saunders E."/>
            <person name="Brettin T."/>
            <person name="Detter J.C."/>
            <person name="Han C."/>
            <person name="Larimer F."/>
            <person name="Land M."/>
            <person name="Hauser L."/>
            <person name="Kyrpides N."/>
            <person name="Ovchinnikova G."/>
            <person name="Kostka J."/>
            <person name="Richardson P."/>
        </authorList>
    </citation>
    <scope>NUCLEOTIDE SEQUENCE [LARGE SCALE GENOMIC DNA]</scope>
    <source>
        <strain evidence="11">DSM 22248 / JCM 15807 / FRC-32</strain>
    </source>
</reference>
<dbReference type="RefSeq" id="WP_012647575.1">
    <property type="nucleotide sequence ID" value="NC_011979.1"/>
</dbReference>
<keyword evidence="5 7" id="KW-1133">Transmembrane helix</keyword>
<evidence type="ECO:0000256" key="8">
    <source>
        <dbReference type="SAM" id="MobiDB-lite"/>
    </source>
</evidence>
<evidence type="ECO:0000256" key="3">
    <source>
        <dbReference type="ARBA" id="ARBA00022475"/>
    </source>
</evidence>
<comment type="subcellular location">
    <subcellularLocation>
        <location evidence="1 7">Cell membrane</location>
        <topology evidence="1 7">Multi-pass membrane protein</topology>
    </subcellularLocation>
</comment>
<name>B9M066_GEODF</name>
<keyword evidence="11" id="KW-1185">Reference proteome</keyword>
<dbReference type="InterPro" id="IPR000515">
    <property type="entry name" value="MetI-like"/>
</dbReference>
<dbReference type="OrthoDB" id="5449677at2"/>
<feature type="transmembrane region" description="Helical" evidence="7">
    <location>
        <begin position="60"/>
        <end position="82"/>
    </location>
</feature>
<dbReference type="PROSITE" id="PS50928">
    <property type="entry name" value="ABC_TM1"/>
    <property type="match status" value="1"/>
</dbReference>
<keyword evidence="3" id="KW-1003">Cell membrane</keyword>
<dbReference type="KEGG" id="geo:Geob_2493"/>
<dbReference type="Pfam" id="PF00528">
    <property type="entry name" value="BPD_transp_1"/>
    <property type="match status" value="1"/>
</dbReference>
<dbReference type="Proteomes" id="UP000007721">
    <property type="component" value="Chromosome"/>
</dbReference>
<feature type="transmembrane region" description="Helical" evidence="7">
    <location>
        <begin position="163"/>
        <end position="182"/>
    </location>
</feature>
<dbReference type="SUPFAM" id="SSF161098">
    <property type="entry name" value="MetI-like"/>
    <property type="match status" value="1"/>
</dbReference>
<evidence type="ECO:0000256" key="2">
    <source>
        <dbReference type="ARBA" id="ARBA00022448"/>
    </source>
</evidence>
<sequence>MFKQFLIRSSGVIAFLLLWEIGPRLAWVDPNFLPSFSTVLMEIGKLFNDGTLKVHLLVSIWRATTGLLLALAMGLPLGLLLGRHRLHPAEAIEPLLRVLSQVNPFTLMPVFILFFGIGETAKVAVVAWVCLWPVLFYTITASRHVEAIQIKTAASMGISTVDMMLKVIVPGALPTIFVGIRIGACLTFYILVAAEMLGAGAGLGWLVHNSAMNYLIPRIYAGATFIVVLGFLLNRFLLYLERALFSWQSNTPLLFGSAAPPAVLRPGKGLVAAFTGALVLIALLGGIQVQKINREAATVSDGPHSHHSETGGHNGHSGF</sequence>
<keyword evidence="4 7" id="KW-0812">Transmembrane</keyword>
<accession>B9M066</accession>
<dbReference type="AlphaFoldDB" id="B9M066"/>
<evidence type="ECO:0000313" key="11">
    <source>
        <dbReference type="Proteomes" id="UP000007721"/>
    </source>
</evidence>
<comment type="similarity">
    <text evidence="7">Belongs to the binding-protein-dependent transport system permease family.</text>
</comment>
<evidence type="ECO:0000256" key="5">
    <source>
        <dbReference type="ARBA" id="ARBA00022989"/>
    </source>
</evidence>